<sequence length="91" mass="10627">TTLIPIVDRLWRRFQIRQLCIVADRGMISQDTLNDLEQQGWPYILGARMRKQAEVRDQVLADRTRFRVVRGPRVQSTDPAPLKVKEVRVEG</sequence>
<keyword evidence="2" id="KW-1185">Reference proteome</keyword>
<organism evidence="1 2">
    <name type="scientific">Ciceribacter ferrooxidans</name>
    <dbReference type="NCBI Taxonomy" id="2509717"/>
    <lineage>
        <taxon>Bacteria</taxon>
        <taxon>Pseudomonadati</taxon>
        <taxon>Pseudomonadota</taxon>
        <taxon>Alphaproteobacteria</taxon>
        <taxon>Hyphomicrobiales</taxon>
        <taxon>Rhizobiaceae</taxon>
        <taxon>Ciceribacter</taxon>
    </lineage>
</organism>
<dbReference type="Proteomes" id="UP000291088">
    <property type="component" value="Unassembled WGS sequence"/>
</dbReference>
<proteinExistence type="predicted"/>
<evidence type="ECO:0000313" key="2">
    <source>
        <dbReference type="Proteomes" id="UP000291088"/>
    </source>
</evidence>
<evidence type="ECO:0000313" key="1">
    <source>
        <dbReference type="EMBL" id="RYC05337.1"/>
    </source>
</evidence>
<gene>
    <name evidence="1" type="ORF">EUU22_20100</name>
</gene>
<comment type="caution">
    <text evidence="1">The sequence shown here is derived from an EMBL/GenBank/DDBJ whole genome shotgun (WGS) entry which is preliminary data.</text>
</comment>
<feature type="non-terminal residue" evidence="1">
    <location>
        <position position="91"/>
    </location>
</feature>
<protein>
    <submittedName>
        <fullName evidence="1">Transposase</fullName>
    </submittedName>
</protein>
<dbReference type="AlphaFoldDB" id="A0A4V1RNC1"/>
<reference evidence="1 2" key="1">
    <citation type="submission" date="2019-01" db="EMBL/GenBank/DDBJ databases">
        <authorList>
            <person name="Deng T."/>
        </authorList>
    </citation>
    <scope>NUCLEOTIDE SEQUENCE [LARGE SCALE GENOMIC DNA]</scope>
    <source>
        <strain evidence="1 2">F8825</strain>
    </source>
</reference>
<name>A0A4V1RNC1_9HYPH</name>
<accession>A0A4V1RNC1</accession>
<feature type="non-terminal residue" evidence="1">
    <location>
        <position position="1"/>
    </location>
</feature>
<dbReference type="EMBL" id="SDVB01000303">
    <property type="protein sequence ID" value="RYC05337.1"/>
    <property type="molecule type" value="Genomic_DNA"/>
</dbReference>